<comment type="similarity">
    <text evidence="1">Belongs to the WEB family.</text>
</comment>
<dbReference type="GO" id="GO:0009903">
    <property type="term" value="P:chloroplast avoidance movement"/>
    <property type="evidence" value="ECO:0007669"/>
    <property type="project" value="TreeGrafter"/>
</dbReference>
<dbReference type="GO" id="GO:0009904">
    <property type="term" value="P:chloroplast accumulation movement"/>
    <property type="evidence" value="ECO:0007669"/>
    <property type="project" value="TreeGrafter"/>
</dbReference>
<feature type="compositionally biased region" description="Polar residues" evidence="2">
    <location>
        <begin position="79"/>
        <end position="94"/>
    </location>
</feature>
<feature type="compositionally biased region" description="Basic and acidic residues" evidence="2">
    <location>
        <begin position="58"/>
        <end position="76"/>
    </location>
</feature>
<dbReference type="GO" id="GO:0005829">
    <property type="term" value="C:cytosol"/>
    <property type="evidence" value="ECO:0007669"/>
    <property type="project" value="TreeGrafter"/>
</dbReference>
<organism evidence="3 4">
    <name type="scientific">Adiantum capillus-veneris</name>
    <name type="common">Maidenhair fern</name>
    <dbReference type="NCBI Taxonomy" id="13818"/>
    <lineage>
        <taxon>Eukaryota</taxon>
        <taxon>Viridiplantae</taxon>
        <taxon>Streptophyta</taxon>
        <taxon>Embryophyta</taxon>
        <taxon>Tracheophyta</taxon>
        <taxon>Polypodiopsida</taxon>
        <taxon>Polypodiidae</taxon>
        <taxon>Polypodiales</taxon>
        <taxon>Pteridineae</taxon>
        <taxon>Pteridaceae</taxon>
        <taxon>Vittarioideae</taxon>
        <taxon>Adiantum</taxon>
    </lineage>
</organism>
<feature type="compositionally biased region" description="Low complexity" evidence="2">
    <location>
        <begin position="285"/>
        <end position="301"/>
    </location>
</feature>
<feature type="compositionally biased region" description="Basic and acidic residues" evidence="2">
    <location>
        <begin position="912"/>
        <end position="921"/>
    </location>
</feature>
<evidence type="ECO:0000256" key="1">
    <source>
        <dbReference type="ARBA" id="ARBA00005485"/>
    </source>
</evidence>
<comment type="caution">
    <text evidence="3">The sequence shown here is derived from an EMBL/GenBank/DDBJ whole genome shotgun (WGS) entry which is preliminary data.</text>
</comment>
<feature type="compositionally biased region" description="Low complexity" evidence="2">
    <location>
        <begin position="102"/>
        <end position="114"/>
    </location>
</feature>
<dbReference type="AlphaFoldDB" id="A0A9D4ZDC0"/>
<feature type="compositionally biased region" description="Low complexity" evidence="2">
    <location>
        <begin position="746"/>
        <end position="760"/>
    </location>
</feature>
<feature type="compositionally biased region" description="Basic and acidic residues" evidence="2">
    <location>
        <begin position="33"/>
        <end position="45"/>
    </location>
</feature>
<dbReference type="Pfam" id="PF05701">
    <property type="entry name" value="WEMBL"/>
    <property type="match status" value="2"/>
</dbReference>
<accession>A0A9D4ZDC0</accession>
<dbReference type="Proteomes" id="UP000886520">
    <property type="component" value="Chromosome 15"/>
</dbReference>
<feature type="compositionally biased region" description="Basic and acidic residues" evidence="2">
    <location>
        <begin position="928"/>
        <end position="942"/>
    </location>
</feature>
<keyword evidence="4" id="KW-1185">Reference proteome</keyword>
<evidence type="ECO:0000313" key="4">
    <source>
        <dbReference type="Proteomes" id="UP000886520"/>
    </source>
</evidence>
<evidence type="ECO:0000256" key="2">
    <source>
        <dbReference type="SAM" id="MobiDB-lite"/>
    </source>
</evidence>
<name>A0A9D4ZDC0_ADICA</name>
<feature type="compositionally biased region" description="Basic and acidic residues" evidence="2">
    <location>
        <begin position="836"/>
        <end position="894"/>
    </location>
</feature>
<dbReference type="EMBL" id="JABFUD020000015">
    <property type="protein sequence ID" value="KAI5069280.1"/>
    <property type="molecule type" value="Genomic_DNA"/>
</dbReference>
<feature type="region of interest" description="Disordered" evidence="2">
    <location>
        <begin position="836"/>
        <end position="942"/>
    </location>
</feature>
<dbReference type="PANTHER" id="PTHR32054">
    <property type="entry name" value="HEAVY CHAIN, PUTATIVE, EXPRESSED-RELATED-RELATED"/>
    <property type="match status" value="1"/>
</dbReference>
<feature type="compositionally biased region" description="Basic and acidic residues" evidence="2">
    <location>
        <begin position="125"/>
        <end position="152"/>
    </location>
</feature>
<feature type="compositionally biased region" description="Polar residues" evidence="2">
    <location>
        <begin position="156"/>
        <end position="167"/>
    </location>
</feature>
<dbReference type="InterPro" id="IPR008545">
    <property type="entry name" value="Web"/>
</dbReference>
<feature type="region of interest" description="Disordered" evidence="2">
    <location>
        <begin position="729"/>
        <end position="760"/>
    </location>
</feature>
<feature type="region of interest" description="Disordered" evidence="2">
    <location>
        <begin position="1"/>
        <end position="304"/>
    </location>
</feature>
<feature type="compositionally biased region" description="Basic and acidic residues" evidence="2">
    <location>
        <begin position="732"/>
        <end position="745"/>
    </location>
</feature>
<gene>
    <name evidence="3" type="ORF">GOP47_0015581</name>
</gene>
<dbReference type="OrthoDB" id="1931671at2759"/>
<reference evidence="3" key="1">
    <citation type="submission" date="2021-01" db="EMBL/GenBank/DDBJ databases">
        <title>Adiantum capillus-veneris genome.</title>
        <authorList>
            <person name="Fang Y."/>
            <person name="Liao Q."/>
        </authorList>
    </citation>
    <scope>NUCLEOTIDE SEQUENCE</scope>
    <source>
        <strain evidence="3">H3</strain>
        <tissue evidence="3">Leaf</tissue>
    </source>
</reference>
<proteinExistence type="inferred from homology"/>
<sequence>MEAPPALRQQQGPLSAEYDALKATEPQPNMELPSRRPIESQELHVKPSSVEKTVMDIAPHHGEPKITPKELDHIKPASEVNSTNISSHPTLSTLQEHHNETSTKNSSSENSTENDAPAPSSTQDSHQKEPSLIKRVVDTYSDPHLKPEHLKEPVTINVSSEPQSQPVATLLERSEAAVLSQHHAPDTVDASMKTVDPKGTSLQKEFNPVSEQRDEIKQPGPPLEQGHLETATEKDVNVPSQHTEHDSPHLSLEQPPVELPREPPVIDSRMSGNVELLAEKHPSTSEKAQSLSQQESESQQEAGVTKEIHVTTFLKEVQQNSTEQPTVKESQIFALRSSQKSTRAEIDTAAPFESVKAAVSLFGERMDWKSQTRPPQVHNVEKRVLPESELVKAQEDLMHYKDQLALTQASTAGVLLELKKVKRLIHNPANKLGGTDILSDKSFKAADSWKNTGTASTDKSNNELMIILREVESVKEELISITASKEEAVNGLEDALSNLNSVLKRVDELAAEKKSIDEAVADAHTALADAEEQVVLLKSGQKVESLNSMPSDFMKKKSAEVRGLESKLEEAKAMITTLKEELVVSKKAESLAFAAASETQQKMAKVKLELDQAKSEELRMVGKLATVLEESDESKAKLEKAVQENATLSSAVEDLKLNIEQDRKEFESMHEREQMACATLASLQDELQKLKAALKSAQGGEARALEAKDTLPAAIKQAASEADQAKAAAVASKEEARRAKQEIEQAKAATSTATSRQQASLKELEAARASEAMALAELKALTESESQSAEMELSESEGISGVFISLEEYSSLKQAAVEAESLADKKVAEVITQVEDAKASQEKAQLKLDEAAKESGKGREELNKAQKQAEDAQEAKLTAEGELRKWRAEHDQRRKSGGAPLDPKVGTVKNAARKDSEDEKLANFSMPYEKDDLAGEEKKAAGRDSLAQVMRLEVPTPERLERVLTVEDSTGEKVKGKKRNLIRRLTAIVALKKKP</sequence>
<dbReference type="PANTHER" id="PTHR32054:SF31">
    <property type="entry name" value="PROTEIN WEAK CHLOROPLAST MOVEMENT UNDER BLUE LIGHT 1"/>
    <property type="match status" value="1"/>
</dbReference>
<protein>
    <submittedName>
        <fullName evidence="3">Uncharacterized protein</fullName>
    </submittedName>
</protein>
<feature type="compositionally biased region" description="Basic and acidic residues" evidence="2">
    <location>
        <begin position="226"/>
        <end position="248"/>
    </location>
</feature>
<evidence type="ECO:0000313" key="3">
    <source>
        <dbReference type="EMBL" id="KAI5069280.1"/>
    </source>
</evidence>